<sequence>MKTTVSLPVKKPNLAYSQYDVQPGRLYKTGNGSIVFMPQRGVGVPTGYYVTLVHGKNPAMNMAIRCMSNSAFPWTLVDSGATVTLAQE</sequence>
<gene>
    <name evidence="1" type="ORF">UFOVP823_49</name>
</gene>
<protein>
    <submittedName>
        <fullName evidence="1">Uncharacterized protein</fullName>
    </submittedName>
</protein>
<proteinExistence type="predicted"/>
<reference evidence="1" key="1">
    <citation type="submission" date="2020-04" db="EMBL/GenBank/DDBJ databases">
        <authorList>
            <person name="Chiriac C."/>
            <person name="Salcher M."/>
            <person name="Ghai R."/>
            <person name="Kavagutti S V."/>
        </authorList>
    </citation>
    <scope>NUCLEOTIDE SEQUENCE</scope>
</reference>
<accession>A0A6J5P0X1</accession>
<name>A0A6J5P0X1_9CAUD</name>
<evidence type="ECO:0000313" key="1">
    <source>
        <dbReference type="EMBL" id="CAB4165469.1"/>
    </source>
</evidence>
<organism evidence="1">
    <name type="scientific">uncultured Caudovirales phage</name>
    <dbReference type="NCBI Taxonomy" id="2100421"/>
    <lineage>
        <taxon>Viruses</taxon>
        <taxon>Duplodnaviria</taxon>
        <taxon>Heunggongvirae</taxon>
        <taxon>Uroviricota</taxon>
        <taxon>Caudoviricetes</taxon>
        <taxon>Peduoviridae</taxon>
        <taxon>Maltschvirus</taxon>
        <taxon>Maltschvirus maltsch</taxon>
    </lineage>
</organism>
<dbReference type="EMBL" id="LR796773">
    <property type="protein sequence ID" value="CAB4165469.1"/>
    <property type="molecule type" value="Genomic_DNA"/>
</dbReference>